<gene>
    <name evidence="2" type="ORF">NPIL_202041</name>
</gene>
<comment type="caution">
    <text evidence="2">The sequence shown here is derived from an EMBL/GenBank/DDBJ whole genome shotgun (WGS) entry which is preliminary data.</text>
</comment>
<dbReference type="Proteomes" id="UP000887013">
    <property type="component" value="Unassembled WGS sequence"/>
</dbReference>
<dbReference type="AlphaFoldDB" id="A0A8X6TYN4"/>
<evidence type="ECO:0000259" key="1">
    <source>
        <dbReference type="Pfam" id="PF17906"/>
    </source>
</evidence>
<feature type="domain" description="Mos1 transposase HTH" evidence="1">
    <location>
        <begin position="33"/>
        <end position="74"/>
    </location>
</feature>
<name>A0A8X6TYN4_NEPPI</name>
<dbReference type="Gene3D" id="1.10.10.1450">
    <property type="match status" value="1"/>
</dbReference>
<keyword evidence="3" id="KW-1185">Reference proteome</keyword>
<sequence length="102" mass="11324">MSAIWPRNLEQLADRCLGEKFSQPSSGVVYSSYFLHEFKLGNIPTHNARNINSTFGGGTVNKPTVQKLFEKFRSRAKNILVGDVEADPSRILSPISPISECL</sequence>
<dbReference type="EMBL" id="BMAW01113474">
    <property type="protein sequence ID" value="GFT57360.1"/>
    <property type="molecule type" value="Genomic_DNA"/>
</dbReference>
<protein>
    <recommendedName>
        <fullName evidence="1">Mos1 transposase HTH domain-containing protein</fullName>
    </recommendedName>
</protein>
<organism evidence="2 3">
    <name type="scientific">Nephila pilipes</name>
    <name type="common">Giant wood spider</name>
    <name type="synonym">Nephila maculata</name>
    <dbReference type="NCBI Taxonomy" id="299642"/>
    <lineage>
        <taxon>Eukaryota</taxon>
        <taxon>Metazoa</taxon>
        <taxon>Ecdysozoa</taxon>
        <taxon>Arthropoda</taxon>
        <taxon>Chelicerata</taxon>
        <taxon>Arachnida</taxon>
        <taxon>Araneae</taxon>
        <taxon>Araneomorphae</taxon>
        <taxon>Entelegynae</taxon>
        <taxon>Araneoidea</taxon>
        <taxon>Nephilidae</taxon>
        <taxon>Nephila</taxon>
    </lineage>
</organism>
<dbReference type="Pfam" id="PF17906">
    <property type="entry name" value="HTH_48"/>
    <property type="match status" value="1"/>
</dbReference>
<accession>A0A8X6TYN4</accession>
<dbReference type="InterPro" id="IPR041426">
    <property type="entry name" value="Mos1_HTH"/>
</dbReference>
<evidence type="ECO:0000313" key="3">
    <source>
        <dbReference type="Proteomes" id="UP000887013"/>
    </source>
</evidence>
<evidence type="ECO:0000313" key="2">
    <source>
        <dbReference type="EMBL" id="GFT57360.1"/>
    </source>
</evidence>
<reference evidence="2" key="1">
    <citation type="submission" date="2020-08" db="EMBL/GenBank/DDBJ databases">
        <title>Multicomponent nature underlies the extraordinary mechanical properties of spider dragline silk.</title>
        <authorList>
            <person name="Kono N."/>
            <person name="Nakamura H."/>
            <person name="Mori M."/>
            <person name="Yoshida Y."/>
            <person name="Ohtoshi R."/>
            <person name="Malay A.D."/>
            <person name="Moran D.A.P."/>
            <person name="Tomita M."/>
            <person name="Numata K."/>
            <person name="Arakawa K."/>
        </authorList>
    </citation>
    <scope>NUCLEOTIDE SEQUENCE</scope>
</reference>
<proteinExistence type="predicted"/>